<dbReference type="AlphaFoldDB" id="A0A9D1LT20"/>
<feature type="compositionally biased region" description="Low complexity" evidence="1">
    <location>
        <begin position="26"/>
        <end position="42"/>
    </location>
</feature>
<reference evidence="3" key="1">
    <citation type="submission" date="2020-10" db="EMBL/GenBank/DDBJ databases">
        <authorList>
            <person name="Gilroy R."/>
        </authorList>
    </citation>
    <scope>NUCLEOTIDE SEQUENCE</scope>
    <source>
        <strain evidence="3">ChiSxjej2B14-8506</strain>
    </source>
</reference>
<evidence type="ECO:0000256" key="2">
    <source>
        <dbReference type="SAM" id="SignalP"/>
    </source>
</evidence>
<dbReference type="EMBL" id="DVNK01000059">
    <property type="protein sequence ID" value="HIU47548.1"/>
    <property type="molecule type" value="Genomic_DNA"/>
</dbReference>
<feature type="signal peptide" evidence="2">
    <location>
        <begin position="1"/>
        <end position="20"/>
    </location>
</feature>
<name>A0A9D1LT20_9FIRM</name>
<comment type="caution">
    <text evidence="3">The sequence shown here is derived from an EMBL/GenBank/DDBJ whole genome shotgun (WGS) entry which is preliminary data.</text>
</comment>
<feature type="region of interest" description="Disordered" evidence="1">
    <location>
        <begin position="26"/>
        <end position="122"/>
    </location>
</feature>
<feature type="compositionally biased region" description="Low complexity" evidence="1">
    <location>
        <begin position="70"/>
        <end position="112"/>
    </location>
</feature>
<feature type="compositionally biased region" description="Polar residues" evidence="1">
    <location>
        <begin position="44"/>
        <end position="68"/>
    </location>
</feature>
<evidence type="ECO:0000256" key="1">
    <source>
        <dbReference type="SAM" id="MobiDB-lite"/>
    </source>
</evidence>
<sequence>MRRLVALLIALLLTAGLARADQAELAPGSAPSGLLSLSADSAETSDGTAGANHTSGTEDTTVTGSTLGTEDASVAGSASGSEGAAVADGTADAASASAGAIDAEPTPAGTAEAEADTTDAEPYEVTTLLVTARFASRPRISTYNYLLGDSVCRLAVYEYTKDDTRAYVITLTFSEELAQALDGASYEDSESMLRMAMDALESLGFIAVSSGNVELYGRPCTLLSVYGEDADMTGWATIDSREVVYILATGDDAGYEFLGTVASREQAEFTQDGYEVSFQGATLNFPYSVDVQGSEAVSRNARSYAYAELIQLPDLAVLAGVSGEDADELLYACVPEGAVDVSTQTLGDARTMLYSRDDAQLGEPVQGRLILLDGYVLRMEATFDNAGDAFMDGVYLE</sequence>
<organism evidence="3 4">
    <name type="scientific">Candidatus Fimadaptatus faecigallinarum</name>
    <dbReference type="NCBI Taxonomy" id="2840814"/>
    <lineage>
        <taxon>Bacteria</taxon>
        <taxon>Bacillati</taxon>
        <taxon>Bacillota</taxon>
        <taxon>Clostridia</taxon>
        <taxon>Eubacteriales</taxon>
        <taxon>Candidatus Fimadaptatus</taxon>
    </lineage>
</organism>
<feature type="compositionally biased region" description="Acidic residues" evidence="1">
    <location>
        <begin position="113"/>
        <end position="122"/>
    </location>
</feature>
<keyword evidence="2" id="KW-0732">Signal</keyword>
<reference evidence="3" key="2">
    <citation type="journal article" date="2021" name="PeerJ">
        <title>Extensive microbial diversity within the chicken gut microbiome revealed by metagenomics and culture.</title>
        <authorList>
            <person name="Gilroy R."/>
            <person name="Ravi A."/>
            <person name="Getino M."/>
            <person name="Pursley I."/>
            <person name="Horton D.L."/>
            <person name="Alikhan N.F."/>
            <person name="Baker D."/>
            <person name="Gharbi K."/>
            <person name="Hall N."/>
            <person name="Watson M."/>
            <person name="Adriaenssens E.M."/>
            <person name="Foster-Nyarko E."/>
            <person name="Jarju S."/>
            <person name="Secka A."/>
            <person name="Antonio M."/>
            <person name="Oren A."/>
            <person name="Chaudhuri R.R."/>
            <person name="La Ragione R."/>
            <person name="Hildebrand F."/>
            <person name="Pallen M.J."/>
        </authorList>
    </citation>
    <scope>NUCLEOTIDE SEQUENCE</scope>
    <source>
        <strain evidence="3">ChiSxjej2B14-8506</strain>
    </source>
</reference>
<protein>
    <submittedName>
        <fullName evidence="3">Uncharacterized protein</fullName>
    </submittedName>
</protein>
<evidence type="ECO:0000313" key="4">
    <source>
        <dbReference type="Proteomes" id="UP000824123"/>
    </source>
</evidence>
<gene>
    <name evidence="3" type="ORF">IAC59_09895</name>
</gene>
<evidence type="ECO:0000313" key="3">
    <source>
        <dbReference type="EMBL" id="HIU47548.1"/>
    </source>
</evidence>
<accession>A0A9D1LT20</accession>
<proteinExistence type="predicted"/>
<feature type="chain" id="PRO_5039501930" evidence="2">
    <location>
        <begin position="21"/>
        <end position="397"/>
    </location>
</feature>
<dbReference type="Proteomes" id="UP000824123">
    <property type="component" value="Unassembled WGS sequence"/>
</dbReference>